<keyword evidence="1" id="KW-0732">Signal</keyword>
<dbReference type="PROSITE" id="PS51257">
    <property type="entry name" value="PROKAR_LIPOPROTEIN"/>
    <property type="match status" value="1"/>
</dbReference>
<evidence type="ECO:0000313" key="4">
    <source>
        <dbReference type="Proteomes" id="UP000006377"/>
    </source>
</evidence>
<dbReference type="Pfam" id="PF00188">
    <property type="entry name" value="CAP"/>
    <property type="match status" value="1"/>
</dbReference>
<reference evidence="3 4" key="1">
    <citation type="journal article" date="2011" name="Stand. Genomic Sci.">
        <title>Complete genome sequence of Parvibaculum lavamentivorans type strain (DS-1(T)).</title>
        <authorList>
            <person name="Schleheck D."/>
            <person name="Weiss M."/>
            <person name="Pitluck S."/>
            <person name="Bruce D."/>
            <person name="Land M.L."/>
            <person name="Han S."/>
            <person name="Saunders E."/>
            <person name="Tapia R."/>
            <person name="Detter C."/>
            <person name="Brettin T."/>
            <person name="Han J."/>
            <person name="Woyke T."/>
            <person name="Goodwin L."/>
            <person name="Pennacchio L."/>
            <person name="Nolan M."/>
            <person name="Cook A.M."/>
            <person name="Kjelleberg S."/>
            <person name="Thomas T."/>
        </authorList>
    </citation>
    <scope>NUCLEOTIDE SEQUENCE [LARGE SCALE GENOMIC DNA]</scope>
    <source>
        <strain evidence="4">DS-1 / DSM 13023 / NCIMB 13966</strain>
    </source>
</reference>
<dbReference type="PANTHER" id="PTHR31157:SF1">
    <property type="entry name" value="SCP DOMAIN-CONTAINING PROTEIN"/>
    <property type="match status" value="1"/>
</dbReference>
<dbReference type="AlphaFoldDB" id="A7HQA0"/>
<dbReference type="CDD" id="cd05379">
    <property type="entry name" value="CAP_bacterial"/>
    <property type="match status" value="1"/>
</dbReference>
<sequence>MRSIAATACFLFLSVALAACAGPAADKPLAVNIKSLPAGASSAAQADSPLSRAVLKSVNAFRAGKGIGTLSADATLQRAAAVHAADMAMRDYFGHHNPEGQGPRERVLAVNPEFKGRVAENLQMVEGPSYAAMSDDALAKVLTDKWAQSPMHRKNMQLPDMTQSGVGIARSGEKIIAVQVFSGP</sequence>
<dbReference type="SUPFAM" id="SSF55797">
    <property type="entry name" value="PR-1-like"/>
    <property type="match status" value="1"/>
</dbReference>
<dbReference type="InterPro" id="IPR014044">
    <property type="entry name" value="CAP_dom"/>
</dbReference>
<dbReference type="PANTHER" id="PTHR31157">
    <property type="entry name" value="SCP DOMAIN-CONTAINING PROTEIN"/>
    <property type="match status" value="1"/>
</dbReference>
<dbReference type="KEGG" id="pla:Plav_0460"/>
<dbReference type="InterPro" id="IPR035940">
    <property type="entry name" value="CAP_sf"/>
</dbReference>
<protein>
    <submittedName>
        <fullName evidence="3">SCP-like extracellular</fullName>
    </submittedName>
</protein>
<dbReference type="Gene3D" id="3.40.33.10">
    <property type="entry name" value="CAP"/>
    <property type="match status" value="1"/>
</dbReference>
<evidence type="ECO:0000313" key="3">
    <source>
        <dbReference type="EMBL" id="ABS62083.1"/>
    </source>
</evidence>
<feature type="domain" description="SCP" evidence="2">
    <location>
        <begin position="56"/>
        <end position="181"/>
    </location>
</feature>
<evidence type="ECO:0000259" key="2">
    <source>
        <dbReference type="Pfam" id="PF00188"/>
    </source>
</evidence>
<dbReference type="RefSeq" id="WP_011995374.1">
    <property type="nucleotide sequence ID" value="NC_009719.1"/>
</dbReference>
<keyword evidence="4" id="KW-1185">Reference proteome</keyword>
<dbReference type="HOGENOM" id="CLU_048111_3_2_5"/>
<gene>
    <name evidence="3" type="ordered locus">Plav_0460</name>
</gene>
<proteinExistence type="predicted"/>
<evidence type="ECO:0000256" key="1">
    <source>
        <dbReference type="SAM" id="SignalP"/>
    </source>
</evidence>
<dbReference type="Proteomes" id="UP000006377">
    <property type="component" value="Chromosome"/>
</dbReference>
<dbReference type="eggNOG" id="COG2340">
    <property type="taxonomic scope" value="Bacteria"/>
</dbReference>
<dbReference type="STRING" id="402881.Plav_0460"/>
<name>A7HQA0_PARL1</name>
<feature type="chain" id="PRO_5002707389" evidence="1">
    <location>
        <begin position="22"/>
        <end position="184"/>
    </location>
</feature>
<feature type="signal peptide" evidence="1">
    <location>
        <begin position="1"/>
        <end position="21"/>
    </location>
</feature>
<accession>A7HQA0</accession>
<organism evidence="3 4">
    <name type="scientific">Parvibaculum lavamentivorans (strain DS-1 / DSM 13023 / NCIMB 13966)</name>
    <dbReference type="NCBI Taxonomy" id="402881"/>
    <lineage>
        <taxon>Bacteria</taxon>
        <taxon>Pseudomonadati</taxon>
        <taxon>Pseudomonadota</taxon>
        <taxon>Alphaproteobacteria</taxon>
        <taxon>Hyphomicrobiales</taxon>
        <taxon>Parvibaculaceae</taxon>
        <taxon>Parvibaculum</taxon>
    </lineage>
</organism>
<dbReference type="EMBL" id="CP000774">
    <property type="protein sequence ID" value="ABS62083.1"/>
    <property type="molecule type" value="Genomic_DNA"/>
</dbReference>
<dbReference type="OrthoDB" id="9811255at2"/>